<dbReference type="Pfam" id="PF02811">
    <property type="entry name" value="PHP"/>
    <property type="match status" value="1"/>
</dbReference>
<dbReference type="OrthoDB" id="9804333at2"/>
<dbReference type="AlphaFoldDB" id="A0A173Y938"/>
<dbReference type="GO" id="GO:0004534">
    <property type="term" value="F:5'-3' RNA exonuclease activity"/>
    <property type="evidence" value="ECO:0007669"/>
    <property type="project" value="TreeGrafter"/>
</dbReference>
<evidence type="ECO:0000259" key="1">
    <source>
        <dbReference type="SMART" id="SM00481"/>
    </source>
</evidence>
<dbReference type="PANTHER" id="PTHR42924">
    <property type="entry name" value="EXONUCLEASE"/>
    <property type="match status" value="1"/>
</dbReference>
<name>A0A173Y938_9CLOT</name>
<dbReference type="Gene3D" id="1.10.150.650">
    <property type="match status" value="1"/>
</dbReference>
<dbReference type="SUPFAM" id="SSF89550">
    <property type="entry name" value="PHP domain-like"/>
    <property type="match status" value="1"/>
</dbReference>
<reference evidence="2 3" key="1">
    <citation type="submission" date="2015-09" db="EMBL/GenBank/DDBJ databases">
        <authorList>
            <consortium name="Pathogen Informatics"/>
        </authorList>
    </citation>
    <scope>NUCLEOTIDE SEQUENCE [LARGE SCALE GENOMIC DNA]</scope>
    <source>
        <strain evidence="2 3">2789STDY5834855</strain>
    </source>
</reference>
<accession>A0A173Y938</accession>
<dbReference type="InterPro" id="IPR003141">
    <property type="entry name" value="Pol/His_phosphatase_N"/>
</dbReference>
<dbReference type="GO" id="GO:0035312">
    <property type="term" value="F:5'-3' DNA exonuclease activity"/>
    <property type="evidence" value="ECO:0007669"/>
    <property type="project" value="TreeGrafter"/>
</dbReference>
<sequence>MENLIDLHTHSYISDGSCSPTDVIKAAKKNKLKAISLTDHDSIAGLKEAKIAAEDSNIELINGIEISALYKDGRLLHILGLGIDIHNEYFLNSYNKMKKAREKSVPKILKHIENNHGLSIDINYLHKVKYDEYLSRYDIYRYILENNICTEPQKVWDIYLDPIPYGNDELITVDEAIKMIHEAGGKSYLAHFNKRIGFEGFSFEEIEDNIKYLVSLGLDGIERYYPSYTDDDRRLLDYLVWKYQLYSSGGTDYHGANRGNIEIGFGEGDLKIPYSLIDSLKR</sequence>
<dbReference type="SMART" id="SM00481">
    <property type="entry name" value="POLIIIAc"/>
    <property type="match status" value="1"/>
</dbReference>
<evidence type="ECO:0000313" key="3">
    <source>
        <dbReference type="Proteomes" id="UP000095558"/>
    </source>
</evidence>
<proteinExistence type="predicted"/>
<feature type="domain" description="Polymerase/histidinol phosphatase N-terminal" evidence="1">
    <location>
        <begin position="5"/>
        <end position="70"/>
    </location>
</feature>
<gene>
    <name evidence="2" type="ORF">ERS852470_00288</name>
</gene>
<dbReference type="RefSeq" id="WP_055275056.1">
    <property type="nucleotide sequence ID" value="NZ_CYZV01000002.1"/>
</dbReference>
<dbReference type="InterPro" id="IPR004013">
    <property type="entry name" value="PHP_dom"/>
</dbReference>
<protein>
    <submittedName>
        <fullName evidence="2">Putative metal-dependent phosphoesterase</fullName>
    </submittedName>
</protein>
<dbReference type="CDD" id="cd07438">
    <property type="entry name" value="PHP_HisPPase_AMP"/>
    <property type="match status" value="1"/>
</dbReference>
<dbReference type="InterPro" id="IPR052018">
    <property type="entry name" value="PHP_domain"/>
</dbReference>
<dbReference type="Proteomes" id="UP000095558">
    <property type="component" value="Unassembled WGS sequence"/>
</dbReference>
<dbReference type="Gene3D" id="3.20.20.140">
    <property type="entry name" value="Metal-dependent hydrolases"/>
    <property type="match status" value="1"/>
</dbReference>
<organism evidence="2 3">
    <name type="scientific">Clostridium disporicum</name>
    <dbReference type="NCBI Taxonomy" id="84024"/>
    <lineage>
        <taxon>Bacteria</taxon>
        <taxon>Bacillati</taxon>
        <taxon>Bacillota</taxon>
        <taxon>Clostridia</taxon>
        <taxon>Eubacteriales</taxon>
        <taxon>Clostridiaceae</taxon>
        <taxon>Clostridium</taxon>
    </lineage>
</organism>
<evidence type="ECO:0000313" key="2">
    <source>
        <dbReference type="EMBL" id="CUN59666.1"/>
    </source>
</evidence>
<dbReference type="PANTHER" id="PTHR42924:SF3">
    <property type="entry name" value="POLYMERASE_HISTIDINOL PHOSPHATASE N-TERMINAL DOMAIN-CONTAINING PROTEIN"/>
    <property type="match status" value="1"/>
</dbReference>
<dbReference type="EMBL" id="CYZV01000002">
    <property type="protein sequence ID" value="CUN59666.1"/>
    <property type="molecule type" value="Genomic_DNA"/>
</dbReference>
<dbReference type="InterPro" id="IPR016195">
    <property type="entry name" value="Pol/histidinol_Pase-like"/>
</dbReference>